<name>A0ABU3RUA2_9MICO</name>
<evidence type="ECO:0000313" key="3">
    <source>
        <dbReference type="Proteomes" id="UP001256673"/>
    </source>
</evidence>
<evidence type="ECO:0000256" key="1">
    <source>
        <dbReference type="ARBA" id="ARBA00006479"/>
    </source>
</evidence>
<dbReference type="EMBL" id="JAWDIU010000001">
    <property type="protein sequence ID" value="MDU0326490.1"/>
    <property type="molecule type" value="Genomic_DNA"/>
</dbReference>
<sequence length="314" mass="30877">MADAVAAVDIGGTKTTVALVDASETIVDRATASTPGRIGGAAIVDLVAALTTSLVERHGAALRGVGVATAGVVDTSTGTIVSATDTLRGWVGMPLGAAVRAALGEHLEGSAPITVQNDVDAHALGEYLCGAGRGASSLLTVAVGTGVGGGLIVEGRPWRGAHHVAGEIAHMPVPGAEHLRCPCGRMGHLEAIGGGLGLLRHYRWLGGDPAVVDTRAVAARAADDLTAGRAIADAAGAVGRALAGAATLLDPEVIVVTGGVADIGPVWWHPMEAAFRATVIDALAGVPVHPGGLGADAPLRGAAASAWADVAVAA</sequence>
<protein>
    <submittedName>
        <fullName evidence="2">ROK family protein</fullName>
    </submittedName>
</protein>
<dbReference type="Gene3D" id="3.30.420.40">
    <property type="match status" value="2"/>
</dbReference>
<dbReference type="RefSeq" id="WP_316001069.1">
    <property type="nucleotide sequence ID" value="NZ_JAWDIU010000001.1"/>
</dbReference>
<dbReference type="InterPro" id="IPR043129">
    <property type="entry name" value="ATPase_NBD"/>
</dbReference>
<keyword evidence="3" id="KW-1185">Reference proteome</keyword>
<comment type="similarity">
    <text evidence="1">Belongs to the ROK (NagC/XylR) family.</text>
</comment>
<dbReference type="InterPro" id="IPR000600">
    <property type="entry name" value="ROK"/>
</dbReference>
<reference evidence="2 3" key="1">
    <citation type="submission" date="2023-09" db="EMBL/GenBank/DDBJ databases">
        <title>Microbacterium fusihabitans sp. nov., Microbacterium phycihabitans sp. nov., and Microbacterium cervinum sp. nov., isolated from dried seaweeds of beach.</title>
        <authorList>
            <person name="Lee S.D."/>
        </authorList>
    </citation>
    <scope>NUCLEOTIDE SEQUENCE [LARGE SCALE GENOMIC DNA]</scope>
    <source>
        <strain evidence="2 3">KSW2-21</strain>
    </source>
</reference>
<dbReference type="Pfam" id="PF00480">
    <property type="entry name" value="ROK"/>
    <property type="match status" value="1"/>
</dbReference>
<dbReference type="Proteomes" id="UP001256673">
    <property type="component" value="Unassembled WGS sequence"/>
</dbReference>
<proteinExistence type="inferred from homology"/>
<dbReference type="PANTHER" id="PTHR18964:SF169">
    <property type="entry name" value="N-ACETYLMANNOSAMINE KINASE"/>
    <property type="match status" value="1"/>
</dbReference>
<gene>
    <name evidence="2" type="ORF">RWH43_06915</name>
</gene>
<organism evidence="2 3">
    <name type="scientific">Microbacterium algihabitans</name>
    <dbReference type="NCBI Taxonomy" id="3075992"/>
    <lineage>
        <taxon>Bacteria</taxon>
        <taxon>Bacillati</taxon>
        <taxon>Actinomycetota</taxon>
        <taxon>Actinomycetes</taxon>
        <taxon>Micrococcales</taxon>
        <taxon>Microbacteriaceae</taxon>
        <taxon>Microbacterium</taxon>
    </lineage>
</organism>
<accession>A0ABU3RUA2</accession>
<comment type="caution">
    <text evidence="2">The sequence shown here is derived from an EMBL/GenBank/DDBJ whole genome shotgun (WGS) entry which is preliminary data.</text>
</comment>
<dbReference type="SUPFAM" id="SSF53067">
    <property type="entry name" value="Actin-like ATPase domain"/>
    <property type="match status" value="1"/>
</dbReference>
<evidence type="ECO:0000313" key="2">
    <source>
        <dbReference type="EMBL" id="MDU0326490.1"/>
    </source>
</evidence>
<dbReference type="PANTHER" id="PTHR18964">
    <property type="entry name" value="ROK (REPRESSOR, ORF, KINASE) FAMILY"/>
    <property type="match status" value="1"/>
</dbReference>